<feature type="domain" description="Glycosyl hydrolase family 32 C-terminal" evidence="6">
    <location>
        <begin position="402"/>
        <end position="510"/>
    </location>
</feature>
<evidence type="ECO:0000313" key="8">
    <source>
        <dbReference type="Proteomes" id="UP000071392"/>
    </source>
</evidence>
<dbReference type="InterPro" id="IPR018053">
    <property type="entry name" value="Glyco_hydro_32_AS"/>
</dbReference>
<evidence type="ECO:0000259" key="5">
    <source>
        <dbReference type="Pfam" id="PF00251"/>
    </source>
</evidence>
<keyword evidence="2 4" id="KW-0378">Hydrolase</keyword>
<proteinExistence type="inferred from homology"/>
<evidence type="ECO:0000259" key="6">
    <source>
        <dbReference type="Pfam" id="PF08244"/>
    </source>
</evidence>
<dbReference type="GO" id="GO:0005987">
    <property type="term" value="P:sucrose catabolic process"/>
    <property type="evidence" value="ECO:0007669"/>
    <property type="project" value="TreeGrafter"/>
</dbReference>
<dbReference type="RefSeq" id="WP_068711644.1">
    <property type="nucleotide sequence ID" value="NZ_LSZP01000032.1"/>
</dbReference>
<sequence>MNASHSENYRPLYHFSPRKGWINDPNGLLYLDGTWHLFFQYYPHAPIHGPMYWGHATSCDLVCWQEQPVALCPQGSIYMFSGSAVVDYGNTSGFGDGTTPPLVAIYTAHDIAETDPNQVENQALAYSLDGGMTWAQYAGNPVLQSPGLPDFRDPKVSWDAECGRWLMVLAAGDRVHFYESADLINWRFLSEFGAECGAHGGVWECPDLFSLPVKNEFWEDGLDADDSEGCAPEKEKWVLLVSINPGGPNEGSATQYFVGDFDGTTFTLDESQPCASARWVDWGRDNYAGVLFNNVPGDRRVMIGWMSNWDYAAELPSAADGWLGQMTIPRELSLVVNSEGYVLKSYPVPELFARREQGSRLFRCGKVEVANEEVPMIPFGELDLKRGMIKVSLHGLGAGQSTITFRNPWGQELRLGVNNVEGSARAELFVDRSDAGSEVLPKNFPVPLMVAPLAGGMRNSMRMLLCLDKTSLECFANRGERCVTASVYPSAAFTEMGFSAESTGATFSLEAYALHVDNCEP</sequence>
<organism evidence="7 8">
    <name type="scientific">Cephaloticoccus capnophilus</name>
    <dbReference type="NCBI Taxonomy" id="1548208"/>
    <lineage>
        <taxon>Bacteria</taxon>
        <taxon>Pseudomonadati</taxon>
        <taxon>Verrucomicrobiota</taxon>
        <taxon>Opitutia</taxon>
        <taxon>Opitutales</taxon>
        <taxon>Opitutaceae</taxon>
        <taxon>Cephaloticoccus</taxon>
    </lineage>
</organism>
<comment type="caution">
    <text evidence="7">The sequence shown here is derived from an EMBL/GenBank/DDBJ whole genome shotgun (WGS) entry which is preliminary data.</text>
</comment>
<dbReference type="InterPro" id="IPR023296">
    <property type="entry name" value="Glyco_hydro_beta-prop_sf"/>
</dbReference>
<evidence type="ECO:0000313" key="7">
    <source>
        <dbReference type="EMBL" id="KXU36085.1"/>
    </source>
</evidence>
<keyword evidence="8" id="KW-1185">Reference proteome</keyword>
<dbReference type="EMBL" id="LSZP01000032">
    <property type="protein sequence ID" value="KXU36085.1"/>
    <property type="molecule type" value="Genomic_DNA"/>
</dbReference>
<evidence type="ECO:0008006" key="9">
    <source>
        <dbReference type="Google" id="ProtNLM"/>
    </source>
</evidence>
<dbReference type="PANTHER" id="PTHR42800">
    <property type="entry name" value="EXOINULINASE INUD (AFU_ORTHOLOGUE AFUA_5G00480)"/>
    <property type="match status" value="1"/>
</dbReference>
<dbReference type="PANTHER" id="PTHR42800:SF1">
    <property type="entry name" value="EXOINULINASE INUD (AFU_ORTHOLOGUE AFUA_5G00480)"/>
    <property type="match status" value="1"/>
</dbReference>
<dbReference type="SUPFAM" id="SSF49899">
    <property type="entry name" value="Concanavalin A-like lectins/glucanases"/>
    <property type="match status" value="1"/>
</dbReference>
<gene>
    <name evidence="7" type="ORF">AXK12_04510</name>
</gene>
<comment type="similarity">
    <text evidence="1 4">Belongs to the glycosyl hydrolase 32 family.</text>
</comment>
<name>A0A139SND5_9BACT</name>
<accession>A0A139SND5</accession>
<evidence type="ECO:0000256" key="1">
    <source>
        <dbReference type="ARBA" id="ARBA00009902"/>
    </source>
</evidence>
<dbReference type="SUPFAM" id="SSF75005">
    <property type="entry name" value="Arabinanase/levansucrase/invertase"/>
    <property type="match status" value="1"/>
</dbReference>
<keyword evidence="3 4" id="KW-0326">Glycosidase</keyword>
<dbReference type="Gene3D" id="2.60.120.560">
    <property type="entry name" value="Exo-inulinase, domain 1"/>
    <property type="match status" value="1"/>
</dbReference>
<evidence type="ECO:0000256" key="3">
    <source>
        <dbReference type="ARBA" id="ARBA00023295"/>
    </source>
</evidence>
<dbReference type="InterPro" id="IPR013189">
    <property type="entry name" value="Glyco_hydro_32_C"/>
</dbReference>
<dbReference type="AlphaFoldDB" id="A0A139SND5"/>
<dbReference type="InterPro" id="IPR013320">
    <property type="entry name" value="ConA-like_dom_sf"/>
</dbReference>
<protein>
    <recommendedName>
        <fullName evidence="9">Glycosyl hydrolase family 32</fullName>
    </recommendedName>
</protein>
<dbReference type="Gene3D" id="2.115.10.20">
    <property type="entry name" value="Glycosyl hydrolase domain, family 43"/>
    <property type="match status" value="1"/>
</dbReference>
<dbReference type="InterPro" id="IPR001362">
    <property type="entry name" value="Glyco_hydro_32"/>
</dbReference>
<dbReference type="PROSITE" id="PS00609">
    <property type="entry name" value="GLYCOSYL_HYDROL_F32"/>
    <property type="match status" value="1"/>
</dbReference>
<reference evidence="7 8" key="1">
    <citation type="submission" date="2016-02" db="EMBL/GenBank/DDBJ databases">
        <authorList>
            <person name="Wen L."/>
            <person name="He K."/>
            <person name="Yang H."/>
        </authorList>
    </citation>
    <scope>NUCLEOTIDE SEQUENCE [LARGE SCALE GENOMIC DNA]</scope>
    <source>
        <strain evidence="7 8">CV41</strain>
    </source>
</reference>
<dbReference type="InterPro" id="IPR013148">
    <property type="entry name" value="Glyco_hydro_32_N"/>
</dbReference>
<dbReference type="Proteomes" id="UP000071392">
    <property type="component" value="Unassembled WGS sequence"/>
</dbReference>
<dbReference type="Pfam" id="PF00251">
    <property type="entry name" value="Glyco_hydro_32N"/>
    <property type="match status" value="1"/>
</dbReference>
<dbReference type="GO" id="GO:0004575">
    <property type="term" value="F:sucrose alpha-glucosidase activity"/>
    <property type="evidence" value="ECO:0007669"/>
    <property type="project" value="TreeGrafter"/>
</dbReference>
<dbReference type="SMART" id="SM00640">
    <property type="entry name" value="Glyco_32"/>
    <property type="match status" value="1"/>
</dbReference>
<evidence type="ECO:0000256" key="2">
    <source>
        <dbReference type="ARBA" id="ARBA00022801"/>
    </source>
</evidence>
<feature type="domain" description="Glycosyl hydrolase family 32 N-terminal" evidence="5">
    <location>
        <begin position="14"/>
        <end position="343"/>
    </location>
</feature>
<dbReference type="STRING" id="1548208.AXK12_04510"/>
<dbReference type="Pfam" id="PF08244">
    <property type="entry name" value="Glyco_hydro_32C"/>
    <property type="match status" value="1"/>
</dbReference>
<dbReference type="GO" id="GO:0005737">
    <property type="term" value="C:cytoplasm"/>
    <property type="evidence" value="ECO:0007669"/>
    <property type="project" value="TreeGrafter"/>
</dbReference>
<dbReference type="CDD" id="cd18622">
    <property type="entry name" value="GH32_Inu-like"/>
    <property type="match status" value="1"/>
</dbReference>
<evidence type="ECO:0000256" key="4">
    <source>
        <dbReference type="RuleBase" id="RU362110"/>
    </source>
</evidence>
<dbReference type="OrthoDB" id="9759709at2"/>